<dbReference type="Proteomes" id="UP000182444">
    <property type="component" value="Chromosome 1C"/>
</dbReference>
<dbReference type="GeneID" id="2909843"/>
<accession>A0A1D8NC41</accession>
<name>A0A1D8NC41_YARLL</name>
<dbReference type="AlphaFoldDB" id="A0A1D8NC41"/>
<evidence type="ECO:0000313" key="2">
    <source>
        <dbReference type="Proteomes" id="UP000182444"/>
    </source>
</evidence>
<sequence length="486" mass="55601">MSFGRNPMTLSTIIRRHGCCRGCFPNAWSILPQFGFGNGLDIANAESKVQIFSLHRLDMSLEATPPVILREIIAHLDGQDMVNLVLAFPALNPSPQPQKVEIGTIDAEWLADVPMGLTRTEEDMRQQEIDDDRVHLNEPIPPEADLFSIVDYSTTVGGGKGSIEVELDAPCINMYAKGDDKGWRLDMIKLRATPKSSKTRMQSEIRYNLSGQEPSKDTKGRKIHRFWSYDKKGDKIDWNFSFPGDNYCEYKLTDDKNQFMYGIIKNEEGDKEGVWAVSEVREEEKPSQDLPTTHVRLSEDTSENAIIKLVGSKCPLVIMGGGEDEEANGLYYVDWEEEQTHHIADISLDFFKTDDWLLNIPCVANGEELFVSLDGCILRLQTSPDGPTHLVRKYDTPQFNQGELALDQTKRFLFSWTPERQAVLDLDTERLTIILPYHRYESRFVGIINDEVHVWRFNWGYIKDVFDHKRHGKEEYDFSEVEKHGS</sequence>
<dbReference type="EMBL" id="CP017555">
    <property type="protein sequence ID" value="AOW03199.1"/>
    <property type="molecule type" value="Genomic_DNA"/>
</dbReference>
<dbReference type="RefSeq" id="XP_502091.3">
    <property type="nucleotide sequence ID" value="XM_502091.3"/>
</dbReference>
<gene>
    <name evidence="1" type="ORF">YALI1_C29576g</name>
</gene>
<organism evidence="1 2">
    <name type="scientific">Yarrowia lipolytica</name>
    <name type="common">Candida lipolytica</name>
    <dbReference type="NCBI Taxonomy" id="4952"/>
    <lineage>
        <taxon>Eukaryota</taxon>
        <taxon>Fungi</taxon>
        <taxon>Dikarya</taxon>
        <taxon>Ascomycota</taxon>
        <taxon>Saccharomycotina</taxon>
        <taxon>Dipodascomycetes</taxon>
        <taxon>Dipodascales</taxon>
        <taxon>Dipodascales incertae sedis</taxon>
        <taxon>Yarrowia</taxon>
    </lineage>
</organism>
<dbReference type="VEuPathDB" id="FungiDB:YALI1_C29576g"/>
<reference evidence="1 2" key="1">
    <citation type="journal article" date="2016" name="PLoS ONE">
        <title>Sequence Assembly of Yarrowia lipolytica Strain W29/CLIB89 Shows Transposable Element Diversity.</title>
        <authorList>
            <person name="Magnan C."/>
            <person name="Yu J."/>
            <person name="Chang I."/>
            <person name="Jahn E."/>
            <person name="Kanomata Y."/>
            <person name="Wu J."/>
            <person name="Zeller M."/>
            <person name="Oakes M."/>
            <person name="Baldi P."/>
            <person name="Sandmeyer S."/>
        </authorList>
    </citation>
    <scope>NUCLEOTIDE SEQUENCE [LARGE SCALE GENOMIC DNA]</scope>
    <source>
        <strain evidence="2">CLIB89(W29)</strain>
    </source>
</reference>
<dbReference type="VEuPathDB" id="FungiDB:YALI0_C21428g"/>
<protein>
    <submittedName>
        <fullName evidence="1">Uncharacterized protein</fullName>
    </submittedName>
</protein>
<dbReference type="KEGG" id="yli:2909843"/>
<proteinExistence type="predicted"/>
<evidence type="ECO:0000313" key="1">
    <source>
        <dbReference type="EMBL" id="AOW03199.1"/>
    </source>
</evidence>